<dbReference type="SUPFAM" id="SSF90123">
    <property type="entry name" value="ABC transporter transmembrane region"/>
    <property type="match status" value="1"/>
</dbReference>
<dbReference type="Proteomes" id="UP000640052">
    <property type="component" value="Unassembled WGS sequence"/>
</dbReference>
<evidence type="ECO:0000256" key="5">
    <source>
        <dbReference type="ARBA" id="ARBA00022741"/>
    </source>
</evidence>
<dbReference type="InterPro" id="IPR003439">
    <property type="entry name" value="ABC_transporter-like_ATP-bd"/>
</dbReference>
<dbReference type="SUPFAM" id="SSF52540">
    <property type="entry name" value="P-loop containing nucleoside triphosphate hydrolases"/>
    <property type="match status" value="1"/>
</dbReference>
<feature type="transmembrane region" description="Helical" evidence="10">
    <location>
        <begin position="176"/>
        <end position="194"/>
    </location>
</feature>
<dbReference type="Pfam" id="PF00005">
    <property type="entry name" value="ABC_tran"/>
    <property type="match status" value="1"/>
</dbReference>
<keyword evidence="3" id="KW-1003">Cell membrane</keyword>
<dbReference type="PANTHER" id="PTHR43394">
    <property type="entry name" value="ATP-DEPENDENT PERMEASE MDL1, MITOCHONDRIAL"/>
    <property type="match status" value="1"/>
</dbReference>
<reference evidence="13" key="1">
    <citation type="submission" date="2021-01" db="EMBL/GenBank/DDBJ databases">
        <title>Whole genome shotgun sequence of Acrocarpospora phusangensis NBRC 108782.</title>
        <authorList>
            <person name="Komaki H."/>
            <person name="Tamura T."/>
        </authorList>
    </citation>
    <scope>NUCLEOTIDE SEQUENCE</scope>
    <source>
        <strain evidence="13">NBRC 108782</strain>
    </source>
</reference>
<evidence type="ECO:0000256" key="2">
    <source>
        <dbReference type="ARBA" id="ARBA00022448"/>
    </source>
</evidence>
<dbReference type="InterPro" id="IPR003593">
    <property type="entry name" value="AAA+_ATPase"/>
</dbReference>
<evidence type="ECO:0000256" key="8">
    <source>
        <dbReference type="ARBA" id="ARBA00023136"/>
    </source>
</evidence>
<evidence type="ECO:0000256" key="3">
    <source>
        <dbReference type="ARBA" id="ARBA00022475"/>
    </source>
</evidence>
<sequence length="612" mass="66761">MGFLMDGLDAEDYDRTYSDRALLRRIVSYFRPKLGAMSLVAVMIVLSSTSQAAMPLVASWGVDAIEGGTIATVGWQLTAALLAAGALGWVFNYVRQAYSARVTGDVVLQLREDAFDAVLERDLSFYDETPSGRIVSRVTSDTDDFATVSTLTMDLISQVLMVGFVTVLLFLRSIQLALLTLLVVPVVIGLALLFRRLARTSTRRAQRSLSRVNANLQETMGGIAIAKNFRQEQQVYDEFRPINRQSYQVTLRQGFVFSAIFPVLFMVAGLGTVALVQLGGTAVLSDGLSAGDWYLFLQVVALFWFPLTSIAAFWSQFQQGLSASERVFALIDAPPRVVQTAAEPPGKLAGRIEFQDVTFGYNPANPVLQGFNLTIEAGETVALVGHTGAGKSTLSKLITRFYEFQEGRLLIDDRDIRTLELAGYRKQIGAVPQVPFLFSGTVADNIRYPRPEAGDDEVLAAAAAVGGGDWLDALPHGLDTDVGEHGRALSMGQRQLVALARLLIQDPAIVVLDEATASVDPLTEAQIQEGLDLVLAGRTSIVIAHRLSTIEHVDRIIVLDHGQIVEEGDHTTLLARGGRYCQVYNTYFRHQSPNYRAGTGFVPTTTDPIPTR</sequence>
<dbReference type="AlphaFoldDB" id="A0A919UIU5"/>
<dbReference type="PROSITE" id="PS50893">
    <property type="entry name" value="ABC_TRANSPORTER_2"/>
    <property type="match status" value="1"/>
</dbReference>
<keyword evidence="8 10" id="KW-0472">Membrane</keyword>
<keyword evidence="5" id="KW-0547">Nucleotide-binding</keyword>
<proteinExistence type="inferred from homology"/>
<dbReference type="FunFam" id="3.40.50.300:FF:000299">
    <property type="entry name" value="ABC transporter ATP-binding protein/permease"/>
    <property type="match status" value="1"/>
</dbReference>
<dbReference type="CDD" id="cd07346">
    <property type="entry name" value="ABC_6TM_exporters"/>
    <property type="match status" value="1"/>
</dbReference>
<dbReference type="Gene3D" id="1.20.1560.10">
    <property type="entry name" value="ABC transporter type 1, transmembrane domain"/>
    <property type="match status" value="1"/>
</dbReference>
<dbReference type="CDD" id="cd03254">
    <property type="entry name" value="ABCC_Glucan_exporter_like"/>
    <property type="match status" value="1"/>
</dbReference>
<feature type="transmembrane region" description="Helical" evidence="10">
    <location>
        <begin position="145"/>
        <end position="170"/>
    </location>
</feature>
<evidence type="ECO:0000256" key="1">
    <source>
        <dbReference type="ARBA" id="ARBA00004651"/>
    </source>
</evidence>
<evidence type="ECO:0000256" key="7">
    <source>
        <dbReference type="ARBA" id="ARBA00022989"/>
    </source>
</evidence>
<dbReference type="PANTHER" id="PTHR43394:SF1">
    <property type="entry name" value="ATP-BINDING CASSETTE SUB-FAMILY B MEMBER 10, MITOCHONDRIAL"/>
    <property type="match status" value="1"/>
</dbReference>
<dbReference type="InterPro" id="IPR039421">
    <property type="entry name" value="Type_1_exporter"/>
</dbReference>
<protein>
    <submittedName>
        <fullName evidence="13">ABC transporter</fullName>
    </submittedName>
</protein>
<dbReference type="EMBL" id="BOOA01000008">
    <property type="protein sequence ID" value="GIH23086.1"/>
    <property type="molecule type" value="Genomic_DNA"/>
</dbReference>
<keyword evidence="7 10" id="KW-1133">Transmembrane helix</keyword>
<dbReference type="GO" id="GO:0005524">
    <property type="term" value="F:ATP binding"/>
    <property type="evidence" value="ECO:0007669"/>
    <property type="project" value="UniProtKB-KW"/>
</dbReference>
<evidence type="ECO:0000256" key="9">
    <source>
        <dbReference type="ARBA" id="ARBA00061644"/>
    </source>
</evidence>
<feature type="domain" description="ABC transmembrane type-1" evidence="12">
    <location>
        <begin position="39"/>
        <end position="319"/>
    </location>
</feature>
<evidence type="ECO:0000256" key="4">
    <source>
        <dbReference type="ARBA" id="ARBA00022692"/>
    </source>
</evidence>
<gene>
    <name evidence="13" type="ORF">Aph01nite_13960</name>
</gene>
<keyword evidence="14" id="KW-1185">Reference proteome</keyword>
<evidence type="ECO:0000256" key="10">
    <source>
        <dbReference type="SAM" id="Phobius"/>
    </source>
</evidence>
<feature type="transmembrane region" description="Helical" evidence="10">
    <location>
        <begin position="73"/>
        <end position="94"/>
    </location>
</feature>
<keyword evidence="6" id="KW-0067">ATP-binding</keyword>
<feature type="domain" description="ABC transporter" evidence="11">
    <location>
        <begin position="352"/>
        <end position="586"/>
    </location>
</feature>
<name>A0A919UIU5_9ACTN</name>
<evidence type="ECO:0000259" key="12">
    <source>
        <dbReference type="PROSITE" id="PS50929"/>
    </source>
</evidence>
<keyword evidence="2" id="KW-0813">Transport</keyword>
<dbReference type="Pfam" id="PF00664">
    <property type="entry name" value="ABC_membrane"/>
    <property type="match status" value="1"/>
</dbReference>
<evidence type="ECO:0000313" key="14">
    <source>
        <dbReference type="Proteomes" id="UP000640052"/>
    </source>
</evidence>
<accession>A0A919UIU5</accession>
<dbReference type="GO" id="GO:0005886">
    <property type="term" value="C:plasma membrane"/>
    <property type="evidence" value="ECO:0007669"/>
    <property type="project" value="UniProtKB-SubCell"/>
</dbReference>
<comment type="caution">
    <text evidence="13">The sequence shown here is derived from an EMBL/GenBank/DDBJ whole genome shotgun (WGS) entry which is preliminary data.</text>
</comment>
<dbReference type="InterPro" id="IPR027417">
    <property type="entry name" value="P-loop_NTPase"/>
</dbReference>
<comment type="similarity">
    <text evidence="9">Belongs to the ABC transporter superfamily. Lipid exporter (TC 3.A.1.106) family.</text>
</comment>
<organism evidence="13 14">
    <name type="scientific">Acrocarpospora phusangensis</name>
    <dbReference type="NCBI Taxonomy" id="1070424"/>
    <lineage>
        <taxon>Bacteria</taxon>
        <taxon>Bacillati</taxon>
        <taxon>Actinomycetota</taxon>
        <taxon>Actinomycetes</taxon>
        <taxon>Streptosporangiales</taxon>
        <taxon>Streptosporangiaceae</taxon>
        <taxon>Acrocarpospora</taxon>
    </lineage>
</organism>
<dbReference type="RefSeq" id="WP_204039913.1">
    <property type="nucleotide sequence ID" value="NZ_BOOA01000008.1"/>
</dbReference>
<dbReference type="PROSITE" id="PS50929">
    <property type="entry name" value="ABC_TM1F"/>
    <property type="match status" value="1"/>
</dbReference>
<dbReference type="SMART" id="SM00382">
    <property type="entry name" value="AAA"/>
    <property type="match status" value="1"/>
</dbReference>
<comment type="subcellular location">
    <subcellularLocation>
        <location evidence="1">Cell membrane</location>
        <topology evidence="1">Multi-pass membrane protein</topology>
    </subcellularLocation>
</comment>
<feature type="transmembrane region" description="Helical" evidence="10">
    <location>
        <begin position="34"/>
        <end position="53"/>
    </location>
</feature>
<dbReference type="InterPro" id="IPR011527">
    <property type="entry name" value="ABC1_TM_dom"/>
</dbReference>
<evidence type="ECO:0000313" key="13">
    <source>
        <dbReference type="EMBL" id="GIH23086.1"/>
    </source>
</evidence>
<evidence type="ECO:0000259" key="11">
    <source>
        <dbReference type="PROSITE" id="PS50893"/>
    </source>
</evidence>
<keyword evidence="4 10" id="KW-0812">Transmembrane</keyword>
<dbReference type="GO" id="GO:0015421">
    <property type="term" value="F:ABC-type oligopeptide transporter activity"/>
    <property type="evidence" value="ECO:0007669"/>
    <property type="project" value="TreeGrafter"/>
</dbReference>
<evidence type="ECO:0000256" key="6">
    <source>
        <dbReference type="ARBA" id="ARBA00022840"/>
    </source>
</evidence>
<feature type="transmembrane region" description="Helical" evidence="10">
    <location>
        <begin position="254"/>
        <end position="278"/>
    </location>
</feature>
<dbReference type="Gene3D" id="3.40.50.300">
    <property type="entry name" value="P-loop containing nucleotide triphosphate hydrolases"/>
    <property type="match status" value="1"/>
</dbReference>
<feature type="transmembrane region" description="Helical" evidence="10">
    <location>
        <begin position="293"/>
        <end position="314"/>
    </location>
</feature>
<dbReference type="InterPro" id="IPR036640">
    <property type="entry name" value="ABC1_TM_sf"/>
</dbReference>
<dbReference type="GO" id="GO:0016887">
    <property type="term" value="F:ATP hydrolysis activity"/>
    <property type="evidence" value="ECO:0007669"/>
    <property type="project" value="InterPro"/>
</dbReference>